<keyword evidence="3 8" id="KW-0378">Hydrolase</keyword>
<dbReference type="InterPro" id="IPR011108">
    <property type="entry name" value="RMMBL"/>
</dbReference>
<evidence type="ECO:0000256" key="1">
    <source>
        <dbReference type="ARBA" id="ARBA00022722"/>
    </source>
</evidence>
<dbReference type="Pfam" id="PF12706">
    <property type="entry name" value="Lactamase_B_2"/>
    <property type="match status" value="1"/>
</dbReference>
<proteinExistence type="predicted"/>
<dbReference type="Gene3D" id="3.40.50.10710">
    <property type="entry name" value="Metallo-hydrolase/oxidoreductase"/>
    <property type="match status" value="1"/>
</dbReference>
<dbReference type="InterPro" id="IPR042173">
    <property type="entry name" value="RNase_J_2"/>
</dbReference>
<evidence type="ECO:0000313" key="9">
    <source>
        <dbReference type="Proteomes" id="UP000634004"/>
    </source>
</evidence>
<evidence type="ECO:0000256" key="5">
    <source>
        <dbReference type="ARBA" id="ARBA00022839"/>
    </source>
</evidence>
<dbReference type="EMBL" id="BMZH01000004">
    <property type="protein sequence ID" value="GHA90861.1"/>
    <property type="molecule type" value="Genomic_DNA"/>
</dbReference>
<reference evidence="8" key="2">
    <citation type="submission" date="2020-09" db="EMBL/GenBank/DDBJ databases">
        <authorList>
            <person name="Sun Q."/>
            <person name="Kim S."/>
        </authorList>
    </citation>
    <scope>NUCLEOTIDE SEQUENCE</scope>
    <source>
        <strain evidence="8">KCTC 32513</strain>
    </source>
</reference>
<evidence type="ECO:0000313" key="8">
    <source>
        <dbReference type="EMBL" id="GHA90861.1"/>
    </source>
</evidence>
<evidence type="ECO:0000256" key="6">
    <source>
        <dbReference type="ARBA" id="ARBA00022884"/>
    </source>
</evidence>
<keyword evidence="5" id="KW-0269">Exonuclease</keyword>
<keyword evidence="1" id="KW-0540">Nuclease</keyword>
<evidence type="ECO:0000259" key="7">
    <source>
        <dbReference type="SMART" id="SM00849"/>
    </source>
</evidence>
<keyword evidence="6" id="KW-0694">RNA-binding</keyword>
<accession>A0A8J3CRE1</accession>
<keyword evidence="4" id="KW-0862">Zinc</keyword>
<evidence type="ECO:0000256" key="4">
    <source>
        <dbReference type="ARBA" id="ARBA00022833"/>
    </source>
</evidence>
<dbReference type="Pfam" id="PF22505">
    <property type="entry name" value="RNase_J_b_CASP"/>
    <property type="match status" value="1"/>
</dbReference>
<keyword evidence="9" id="KW-1185">Reference proteome</keyword>
<keyword evidence="2" id="KW-0479">Metal-binding</keyword>
<dbReference type="GO" id="GO:0046872">
    <property type="term" value="F:metal ion binding"/>
    <property type="evidence" value="ECO:0007669"/>
    <property type="project" value="UniProtKB-KW"/>
</dbReference>
<dbReference type="SMART" id="SM00849">
    <property type="entry name" value="Lactamase_B"/>
    <property type="match status" value="1"/>
</dbReference>
<dbReference type="AlphaFoldDB" id="A0A8J3CRE1"/>
<comment type="caution">
    <text evidence="8">The sequence shown here is derived from an EMBL/GenBank/DDBJ whole genome shotgun (WGS) entry which is preliminary data.</text>
</comment>
<dbReference type="InterPro" id="IPR001279">
    <property type="entry name" value="Metallo-B-lactamas"/>
</dbReference>
<dbReference type="Gene3D" id="3.60.15.10">
    <property type="entry name" value="Ribonuclease Z/Hydroxyacylglutathione hydrolase-like"/>
    <property type="match status" value="1"/>
</dbReference>
<dbReference type="SUPFAM" id="SSF56281">
    <property type="entry name" value="Metallo-hydrolase/oxidoreductase"/>
    <property type="match status" value="1"/>
</dbReference>
<reference evidence="8" key="1">
    <citation type="journal article" date="2014" name="Int. J. Syst. Evol. Microbiol.">
        <title>Complete genome sequence of Corynebacterium casei LMG S-19264T (=DSM 44701T), isolated from a smear-ripened cheese.</title>
        <authorList>
            <consortium name="US DOE Joint Genome Institute (JGI-PGF)"/>
            <person name="Walter F."/>
            <person name="Albersmeier A."/>
            <person name="Kalinowski J."/>
            <person name="Ruckert C."/>
        </authorList>
    </citation>
    <scope>NUCLEOTIDE SEQUENCE</scope>
    <source>
        <strain evidence="8">KCTC 32513</strain>
    </source>
</reference>
<gene>
    <name evidence="8" type="ORF">GCM10009069_12370</name>
</gene>
<dbReference type="Pfam" id="PF07521">
    <property type="entry name" value="RMMBL"/>
    <property type="match status" value="1"/>
</dbReference>
<dbReference type="Pfam" id="PF17770">
    <property type="entry name" value="RNase_J_C"/>
    <property type="match status" value="1"/>
</dbReference>
<dbReference type="InterPro" id="IPR055132">
    <property type="entry name" value="RNase_J_b_CASP"/>
</dbReference>
<evidence type="ECO:0000256" key="2">
    <source>
        <dbReference type="ARBA" id="ARBA00022723"/>
    </source>
</evidence>
<dbReference type="RefSeq" id="WP_189496522.1">
    <property type="nucleotide sequence ID" value="NZ_BMZH01000004.1"/>
</dbReference>
<dbReference type="PANTHER" id="PTHR43694">
    <property type="entry name" value="RIBONUCLEASE J"/>
    <property type="match status" value="1"/>
</dbReference>
<dbReference type="InterPro" id="IPR036866">
    <property type="entry name" value="RibonucZ/Hydroxyglut_hydro"/>
</dbReference>
<dbReference type="PANTHER" id="PTHR43694:SF1">
    <property type="entry name" value="RIBONUCLEASE J"/>
    <property type="match status" value="1"/>
</dbReference>
<dbReference type="Gene3D" id="3.10.20.580">
    <property type="match status" value="1"/>
</dbReference>
<feature type="domain" description="Metallo-beta-lactamase" evidence="7">
    <location>
        <begin position="20"/>
        <end position="226"/>
    </location>
</feature>
<evidence type="ECO:0000256" key="3">
    <source>
        <dbReference type="ARBA" id="ARBA00022801"/>
    </source>
</evidence>
<dbReference type="Proteomes" id="UP000634004">
    <property type="component" value="Unassembled WGS sequence"/>
</dbReference>
<dbReference type="InterPro" id="IPR041636">
    <property type="entry name" value="RNase_J_C"/>
</dbReference>
<dbReference type="GO" id="GO:0004527">
    <property type="term" value="F:exonuclease activity"/>
    <property type="evidence" value="ECO:0007669"/>
    <property type="project" value="UniProtKB-KW"/>
</dbReference>
<dbReference type="CDD" id="cd07714">
    <property type="entry name" value="RNaseJ_MBL-fold"/>
    <property type="match status" value="1"/>
</dbReference>
<sequence length="563" mass="61283">MAKNQDEFVFLPLGGSGEIGMNLNLFGYGRPSSRKWVIVDIGVTFGNAETPGVDIIMPDTAFIEEHKHNLLGIVLTHAHEDHMGALARLWPRLRCPVYATPFTMWLVKDRLAEAGLLDEVELIEIPLKGSFDLGPFQFDLISLTHSIPEPNALAIRTDLGMVLHTGDWKIDPNPQIGEGVDEDALKAIGDEGVLAMICDSTNVFSPGFSGSEDGVRIELTKLIGEHKDRGMAVATFASNVARLQSIMYAAKANKRSVCLIGRSMKRMTAAAKAVGMLTDVGHLLSEDEASAMPAGHVLYLCTGSQGEPRAALSRIADGSHRTVKFKSGDVVIFSSKIIPGNELGIFALQNALADDGVKIITEKDRPIHVSGHPNRGELKTMYEWVKPNVAIPVHGERRHLLEHARFAKTVGAKISIPGRNGEMIRLAPNGPKIIDIVPTGRLYEDGGKIVSSMDDGMRLRRKMAYAGHVAVSVVVNEKGRLISGPEPRISGFPEGENGAVMDELLDAVAEMAERAFNELAPRARKDLDAIEEKLRGRVKRVVRNLTDKRSIVEIHAHMVKGAA</sequence>
<dbReference type="GO" id="GO:0003723">
    <property type="term" value="F:RNA binding"/>
    <property type="evidence" value="ECO:0007669"/>
    <property type="project" value="UniProtKB-KW"/>
</dbReference>
<protein>
    <submittedName>
        <fullName evidence="8">MBL fold hydrolase</fullName>
    </submittedName>
</protein>
<organism evidence="8 9">
    <name type="scientific">Algimonas arctica</name>
    <dbReference type="NCBI Taxonomy" id="1479486"/>
    <lineage>
        <taxon>Bacteria</taxon>
        <taxon>Pseudomonadati</taxon>
        <taxon>Pseudomonadota</taxon>
        <taxon>Alphaproteobacteria</taxon>
        <taxon>Maricaulales</taxon>
        <taxon>Robiginitomaculaceae</taxon>
        <taxon>Algimonas</taxon>
    </lineage>
</organism>
<name>A0A8J3CRE1_9PROT</name>